<dbReference type="PANTHER" id="PTHR46033:SF8">
    <property type="entry name" value="PROTEIN MAINTENANCE OF MERISTEMS-LIKE"/>
    <property type="match status" value="1"/>
</dbReference>
<dbReference type="InterPro" id="IPR044824">
    <property type="entry name" value="MAIN-like"/>
</dbReference>
<dbReference type="AlphaFoldDB" id="A0AAV0CXF3"/>
<proteinExistence type="predicted"/>
<dbReference type="GO" id="GO:0010073">
    <property type="term" value="P:meristem maintenance"/>
    <property type="evidence" value="ECO:0007669"/>
    <property type="project" value="InterPro"/>
</dbReference>
<evidence type="ECO:0000313" key="5">
    <source>
        <dbReference type="Proteomes" id="UP001152523"/>
    </source>
</evidence>
<protein>
    <recommendedName>
        <fullName evidence="6">Aminotransferase-like plant mobile domain-containing protein</fullName>
    </recommendedName>
</protein>
<keyword evidence="5" id="KW-1185">Reference proteome</keyword>
<dbReference type="CDD" id="cd05992">
    <property type="entry name" value="PB1"/>
    <property type="match status" value="1"/>
</dbReference>
<feature type="domain" description="Aminotransferase-like plant mobile" evidence="3">
    <location>
        <begin position="325"/>
        <end position="604"/>
    </location>
</feature>
<accession>A0AAV0CXF3</accession>
<name>A0AAV0CXF3_9ASTE</name>
<dbReference type="Pfam" id="PF10536">
    <property type="entry name" value="PMD"/>
    <property type="match status" value="1"/>
</dbReference>
<evidence type="ECO:0000256" key="1">
    <source>
        <dbReference type="SAM" id="MobiDB-lite"/>
    </source>
</evidence>
<dbReference type="PANTHER" id="PTHR46033">
    <property type="entry name" value="PROTEIN MAIN-LIKE 2"/>
    <property type="match status" value="1"/>
</dbReference>
<feature type="compositionally biased region" description="Basic and acidic residues" evidence="1">
    <location>
        <begin position="718"/>
        <end position="731"/>
    </location>
</feature>
<evidence type="ECO:0000259" key="2">
    <source>
        <dbReference type="Pfam" id="PF03108"/>
    </source>
</evidence>
<feature type="region of interest" description="Disordered" evidence="1">
    <location>
        <begin position="149"/>
        <end position="178"/>
    </location>
</feature>
<dbReference type="InterPro" id="IPR019557">
    <property type="entry name" value="AminoTfrase-like_pln_mobile"/>
</dbReference>
<dbReference type="Pfam" id="PF03108">
    <property type="entry name" value="DBD_Tnp_Mut"/>
    <property type="match status" value="1"/>
</dbReference>
<comment type="caution">
    <text evidence="4">The sequence shown here is derived from an EMBL/GenBank/DDBJ whole genome shotgun (WGS) entry which is preliminary data.</text>
</comment>
<organism evidence="4 5">
    <name type="scientific">Cuscuta epithymum</name>
    <dbReference type="NCBI Taxonomy" id="186058"/>
    <lineage>
        <taxon>Eukaryota</taxon>
        <taxon>Viridiplantae</taxon>
        <taxon>Streptophyta</taxon>
        <taxon>Embryophyta</taxon>
        <taxon>Tracheophyta</taxon>
        <taxon>Spermatophyta</taxon>
        <taxon>Magnoliopsida</taxon>
        <taxon>eudicotyledons</taxon>
        <taxon>Gunneridae</taxon>
        <taxon>Pentapetalae</taxon>
        <taxon>asterids</taxon>
        <taxon>lamiids</taxon>
        <taxon>Solanales</taxon>
        <taxon>Convolvulaceae</taxon>
        <taxon>Cuscuteae</taxon>
        <taxon>Cuscuta</taxon>
        <taxon>Cuscuta subgen. Cuscuta</taxon>
    </lineage>
</organism>
<feature type="region of interest" description="Disordered" evidence="1">
    <location>
        <begin position="686"/>
        <end position="731"/>
    </location>
</feature>
<feature type="domain" description="Transposase MuDR plant" evidence="2">
    <location>
        <begin position="213"/>
        <end position="274"/>
    </location>
</feature>
<dbReference type="InterPro" id="IPR004332">
    <property type="entry name" value="Transposase_MuDR"/>
</dbReference>
<evidence type="ECO:0000259" key="3">
    <source>
        <dbReference type="Pfam" id="PF10536"/>
    </source>
</evidence>
<sequence>MSRNFSIVCQWGGNIIEESNRVHYEGGIRKIIVVSRGVDLAEIMNKIYAATSINRMNKLDLKVKYPMHGGSYMLMPLVDDEAVTGMWTVIENLDMHTMEIYVEEVAMLPIQPCHPPLSCPSTSVPVVMNMVTQENGRYVNSDATFLDSQCNDDDADENVNHDTLTDSDEDGGDLVSGNAPSSHYTKVYELPAGFDESWKGCTTSSCFSADGEFEVGQEFDDKKQLINMVRAYSVKRNQFFSVVESDKHKWVAECKRRKECGCTWRIRATKKHEKLEMFKVVRYAGPHIPTCVGNIDNNDHAGITAQFIAHEIIDLLRTYLREHFVGLPADADDDVVQQYARAYILMLMGASTFADKSGNEVQVLYLPILESFDVAAIYSWGSATLAYLYRQLCRGCHRDGGEMGGFLLLIQLWSWEHIHIGRPVILRYHGIDGGPLDDDMDQHAVLGPHHVRGEDPLGRRWLFAHVTRTSSAAGLGYYRDALDRLCDDQMTWMPYTDEILGLLPPVAREHTEIWRARVPLICFDVVEHHFPDRVLRQFGLQQVTPRPCDTSVDLHKIDRRGKHTEDWGMRHIQYITMWDERAAYIVDGIPSLVPTTSVDYMRWYYTITRVFISPSFRLPTDHYQPSSVALHMTTRALRSIHDRATAILDEAVDVQGYHDACSGIVSLCADVLGRVDYGYMATSQHSTASTSAAGSSQAVRRDRVVLQPRNQRRRPRAQPHELHDDDDHIDL</sequence>
<gene>
    <name evidence="4" type="ORF">CEPIT_LOCUS9926</name>
</gene>
<evidence type="ECO:0008006" key="6">
    <source>
        <dbReference type="Google" id="ProtNLM"/>
    </source>
</evidence>
<dbReference type="EMBL" id="CAMAPF010000057">
    <property type="protein sequence ID" value="CAH9086815.1"/>
    <property type="molecule type" value="Genomic_DNA"/>
</dbReference>
<evidence type="ECO:0000313" key="4">
    <source>
        <dbReference type="EMBL" id="CAH9086815.1"/>
    </source>
</evidence>
<dbReference type="Proteomes" id="UP001152523">
    <property type="component" value="Unassembled WGS sequence"/>
</dbReference>
<reference evidence="4" key="1">
    <citation type="submission" date="2022-07" db="EMBL/GenBank/DDBJ databases">
        <authorList>
            <person name="Macas J."/>
            <person name="Novak P."/>
            <person name="Neumann P."/>
        </authorList>
    </citation>
    <scope>NUCLEOTIDE SEQUENCE</scope>
</reference>
<feature type="compositionally biased region" description="Low complexity" evidence="1">
    <location>
        <begin position="686"/>
        <end position="698"/>
    </location>
</feature>